<evidence type="ECO:0000256" key="3">
    <source>
        <dbReference type="ARBA" id="ARBA00022645"/>
    </source>
</evidence>
<accession>A0A1H9FPB2</accession>
<comment type="cofactor">
    <cofactor evidence="1">
        <name>Zn(2+)</name>
        <dbReference type="ChEBI" id="CHEBI:29105"/>
    </cofactor>
</comment>
<organism evidence="15 16">
    <name type="scientific">Neolewinella agarilytica</name>
    <dbReference type="NCBI Taxonomy" id="478744"/>
    <lineage>
        <taxon>Bacteria</taxon>
        <taxon>Pseudomonadati</taxon>
        <taxon>Bacteroidota</taxon>
        <taxon>Saprospiria</taxon>
        <taxon>Saprospirales</taxon>
        <taxon>Lewinellaceae</taxon>
        <taxon>Neolewinella</taxon>
    </lineage>
</organism>
<feature type="active site" description="Proton donor/acceptor" evidence="12">
    <location>
        <position position="319"/>
    </location>
</feature>
<dbReference type="CDD" id="cd03859">
    <property type="entry name" value="M14_CPT"/>
    <property type="match status" value="1"/>
</dbReference>
<evidence type="ECO:0000256" key="5">
    <source>
        <dbReference type="ARBA" id="ARBA00022723"/>
    </source>
</evidence>
<evidence type="ECO:0000256" key="13">
    <source>
        <dbReference type="SAM" id="MobiDB-lite"/>
    </source>
</evidence>
<reference evidence="16" key="1">
    <citation type="submission" date="2016-10" db="EMBL/GenBank/DDBJ databases">
        <authorList>
            <person name="Varghese N."/>
            <person name="Submissions S."/>
        </authorList>
    </citation>
    <scope>NUCLEOTIDE SEQUENCE [LARGE SCALE GENOMIC DNA]</scope>
    <source>
        <strain evidence="16">DSM 24740</strain>
    </source>
</reference>
<evidence type="ECO:0000256" key="9">
    <source>
        <dbReference type="ARBA" id="ARBA00023049"/>
    </source>
</evidence>
<dbReference type="NCBIfam" id="TIGR04183">
    <property type="entry name" value="Por_Secre_tail"/>
    <property type="match status" value="1"/>
</dbReference>
<evidence type="ECO:0000256" key="12">
    <source>
        <dbReference type="PROSITE-ProRule" id="PRU01379"/>
    </source>
</evidence>
<keyword evidence="3" id="KW-0121">Carboxypeptidase</keyword>
<dbReference type="SUPFAM" id="SSF53187">
    <property type="entry name" value="Zn-dependent exopeptidases"/>
    <property type="match status" value="1"/>
</dbReference>
<feature type="region of interest" description="Disordered" evidence="13">
    <location>
        <begin position="176"/>
        <end position="234"/>
    </location>
</feature>
<comment type="similarity">
    <text evidence="2 12">Belongs to the peptidase M14 family.</text>
</comment>
<feature type="domain" description="Peptidase M14" evidence="14">
    <location>
        <begin position="59"/>
        <end position="350"/>
    </location>
</feature>
<keyword evidence="9" id="KW-0482">Metalloprotease</keyword>
<evidence type="ECO:0000259" key="14">
    <source>
        <dbReference type="PROSITE" id="PS52035"/>
    </source>
</evidence>
<name>A0A1H9FPB2_9BACT</name>
<dbReference type="AlphaFoldDB" id="A0A1H9FPB2"/>
<evidence type="ECO:0000313" key="16">
    <source>
        <dbReference type="Proteomes" id="UP000199021"/>
    </source>
</evidence>
<evidence type="ECO:0000256" key="4">
    <source>
        <dbReference type="ARBA" id="ARBA00022670"/>
    </source>
</evidence>
<dbReference type="GO" id="GO:0006508">
    <property type="term" value="P:proteolysis"/>
    <property type="evidence" value="ECO:0007669"/>
    <property type="project" value="UniProtKB-KW"/>
</dbReference>
<proteinExistence type="inferred from homology"/>
<dbReference type="Pfam" id="PF20773">
    <property type="entry name" value="InhA-like_MAM"/>
    <property type="match status" value="1"/>
</dbReference>
<sequence length="1236" mass="131247">MILRQSELPLLTTAGISYDLLTADVSKAIEKRNIADQETYRPAPNAKSTAGFELGSMGGFYTYAEVLQQLDEMYALYPSLITQRFSIGTTTEGRTIWAVKISDNPNTDESAAEAPVYFDALHHAREPASMATVINFMFHLLENYASDPGMNYVVNNREIFVVPVVNPDGYEYNRTTNPNGGGLWRKNRRVNSGSSCRGVDLNRNYDSDWGGSGSSSSTCSDSYRGPGPFSEPESQAIRDFTTSIGASIAYTTHTSGGYWLGPDFSSGQAEFAIHAELNGDCLDENDYIYGDADIILGYASGTTQNWMYESLGSLSWTPEIGTTGFWPSIPEIIPLVNEQIKPYEYACWVAGALADFQGFELVGNSGLSSAAPLEMNILIRNKGLSRSAQNVSVSVSTDVSGVVAINGSRSYGNIASRTSASNSLPFTFSVDGAVAAGTEVKFYVDVSQEGVISDRDSFFVTVGTPNVLFADDAESGSNAWSNGGSGNNWETSTADAYTGTSCFVDSRLSHTAGNSSRSFTTNAPISLAGTSNPRLEFAAKWGLHTNTDYVRLQVSVNGGSWTNIATPAMETISGEPAFVRNERWTNQVADLSAYSGQSVQFRFVSFSNSSLRSDGFYFDDFRVVDYAPMLISTCTDGVQNGSETAVDCGGPDCAPCSTCTDGVQNGSETAVDCGGPDCEPCSTDCTAVTLSSDDFEAGYGSWNDGGSDCTRISNATYANSGTISARIRDNTSSSVLTSDILDLSAYSEINVAFTYVPVSMDNVNEDFWLQVSTDGGSSYTIVEEWNRGDEFQNNLRYFEDVTIQGPFTANTRLRFRCDASGNSDWIYLDDIVVSSCPGGSGSSSCTDGIQNGEETGVDCGGPDCAPCPTCSDGIQNGGETGVDCGGPDCGDCDTCSDGIQNGDETGIDCGGIACQECPTCFDGEQNGNETGIDCGGPDCAACQSCTDGIQNGGETGVDCGGPDCAACPTCTDGIQNGNETGIDCGGPDCIACTISYCSSSANTQYEYIQSVTFAGTTNSSSNNGGYADFTGSTTFNLSGTVTLSLTPGFPGGSYNENWTVYVDYNADGDFSDAGEQVFQGASSGIVNGSFIVPGGLTGTSRMRIQMRYGSYNSSSCGSYSWGEVEDYTVDFGSGVTRRAVSTNSVFSPVSDSPVLELYPNPVRTDLTVRLTVGELKETPSWIVVDATGKVVMEGQTSSDALQSGLNIYLQDLSAGMYYFSLRSAEGRMTKRFIVQP</sequence>
<dbReference type="InterPro" id="IPR045474">
    <property type="entry name" value="GEVED"/>
</dbReference>
<dbReference type="InterPro" id="IPR026444">
    <property type="entry name" value="Secre_tail"/>
</dbReference>
<dbReference type="InterPro" id="IPR000834">
    <property type="entry name" value="Peptidase_M14"/>
</dbReference>
<protein>
    <recommendedName>
        <fullName evidence="11">carboxypeptidase T</fullName>
        <ecNumber evidence="11">3.4.17.18</ecNumber>
    </recommendedName>
</protein>
<keyword evidence="7" id="KW-0378">Hydrolase</keyword>
<dbReference type="GO" id="GO:0005615">
    <property type="term" value="C:extracellular space"/>
    <property type="evidence" value="ECO:0007669"/>
    <property type="project" value="TreeGrafter"/>
</dbReference>
<dbReference type="FunFam" id="3.40.630.10:FF:000084">
    <property type="entry name" value="Carboxypeptidase B2"/>
    <property type="match status" value="1"/>
</dbReference>
<dbReference type="RefSeq" id="WP_175489317.1">
    <property type="nucleotide sequence ID" value="NZ_FOFB01000009.1"/>
</dbReference>
<dbReference type="PANTHER" id="PTHR11705:SF143">
    <property type="entry name" value="SLL0236 PROTEIN"/>
    <property type="match status" value="1"/>
</dbReference>
<evidence type="ECO:0000256" key="8">
    <source>
        <dbReference type="ARBA" id="ARBA00022833"/>
    </source>
</evidence>
<dbReference type="Pfam" id="PF18962">
    <property type="entry name" value="Por_Secre_tail"/>
    <property type="match status" value="1"/>
</dbReference>
<keyword evidence="8" id="KW-0862">Zinc</keyword>
<dbReference type="PANTHER" id="PTHR11705">
    <property type="entry name" value="PROTEASE FAMILY M14 CARBOXYPEPTIDASE A,B"/>
    <property type="match status" value="1"/>
</dbReference>
<evidence type="ECO:0000256" key="6">
    <source>
        <dbReference type="ARBA" id="ARBA00022729"/>
    </source>
</evidence>
<evidence type="ECO:0000256" key="11">
    <source>
        <dbReference type="ARBA" id="ARBA00066554"/>
    </source>
</evidence>
<evidence type="ECO:0000313" key="15">
    <source>
        <dbReference type="EMBL" id="SEQ39840.1"/>
    </source>
</evidence>
<dbReference type="PROSITE" id="PS52035">
    <property type="entry name" value="PEPTIDASE_M14"/>
    <property type="match status" value="1"/>
</dbReference>
<dbReference type="InterPro" id="IPR033810">
    <property type="entry name" value="Carboxypeptidase_T"/>
</dbReference>
<dbReference type="Pfam" id="PF20009">
    <property type="entry name" value="GEVED"/>
    <property type="match status" value="1"/>
</dbReference>
<dbReference type="GO" id="GO:0004181">
    <property type="term" value="F:metallocarboxypeptidase activity"/>
    <property type="evidence" value="ECO:0007669"/>
    <property type="project" value="InterPro"/>
</dbReference>
<gene>
    <name evidence="15" type="ORF">SAMN05444359_10954</name>
</gene>
<dbReference type="Gene3D" id="3.40.630.10">
    <property type="entry name" value="Zn peptidases"/>
    <property type="match status" value="1"/>
</dbReference>
<evidence type="ECO:0000256" key="1">
    <source>
        <dbReference type="ARBA" id="ARBA00001947"/>
    </source>
</evidence>
<evidence type="ECO:0000256" key="2">
    <source>
        <dbReference type="ARBA" id="ARBA00005988"/>
    </source>
</evidence>
<comment type="catalytic activity">
    <reaction evidence="10">
        <text>Releases a C-terminal residue, which may be hydrophobic or positively charged.</text>
        <dbReference type="EC" id="3.4.17.18"/>
    </reaction>
</comment>
<keyword evidence="16" id="KW-1185">Reference proteome</keyword>
<evidence type="ECO:0000256" key="7">
    <source>
        <dbReference type="ARBA" id="ARBA00022801"/>
    </source>
</evidence>
<dbReference type="InParanoid" id="A0A1H9FPB2"/>
<dbReference type="EMBL" id="FOFB01000009">
    <property type="protein sequence ID" value="SEQ39840.1"/>
    <property type="molecule type" value="Genomic_DNA"/>
</dbReference>
<dbReference type="GO" id="GO:0008270">
    <property type="term" value="F:zinc ion binding"/>
    <property type="evidence" value="ECO:0007669"/>
    <property type="project" value="InterPro"/>
</dbReference>
<keyword evidence="5" id="KW-0479">Metal-binding</keyword>
<keyword evidence="6" id="KW-0732">Signal</keyword>
<keyword evidence="4" id="KW-0645">Protease</keyword>
<dbReference type="Pfam" id="PF00246">
    <property type="entry name" value="Peptidase_M14"/>
    <property type="match status" value="1"/>
</dbReference>
<evidence type="ECO:0000256" key="10">
    <source>
        <dbReference type="ARBA" id="ARBA00050859"/>
    </source>
</evidence>
<dbReference type="Gene3D" id="2.60.120.260">
    <property type="entry name" value="Galactose-binding domain-like"/>
    <property type="match status" value="2"/>
</dbReference>
<dbReference type="Proteomes" id="UP000199021">
    <property type="component" value="Unassembled WGS sequence"/>
</dbReference>
<dbReference type="SMART" id="SM00631">
    <property type="entry name" value="Zn_pept"/>
    <property type="match status" value="1"/>
</dbReference>
<dbReference type="EC" id="3.4.17.18" evidence="11"/>
<dbReference type="STRING" id="478744.SAMN05444359_10954"/>